<dbReference type="OrthoDB" id="6587901at2759"/>
<protein>
    <submittedName>
        <fullName evidence="2">DNA-binding protein D-ETS-3</fullName>
    </submittedName>
</protein>
<reference evidence="2" key="1">
    <citation type="submission" date="2022-07" db="EMBL/GenBank/DDBJ databases">
        <authorList>
            <person name="Trinca V."/>
            <person name="Uliana J.V.C."/>
            <person name="Torres T.T."/>
            <person name="Ward R.J."/>
            <person name="Monesi N."/>
        </authorList>
    </citation>
    <scope>NUCLEOTIDE SEQUENCE</scope>
    <source>
        <strain evidence="2">HSMRA1968</strain>
        <tissue evidence="2">Whole embryos</tissue>
    </source>
</reference>
<evidence type="ECO:0000256" key="1">
    <source>
        <dbReference type="SAM" id="MobiDB-lite"/>
    </source>
</evidence>
<dbReference type="EMBL" id="WJQU01000004">
    <property type="protein sequence ID" value="KAJ6636733.1"/>
    <property type="molecule type" value="Genomic_DNA"/>
</dbReference>
<dbReference type="Proteomes" id="UP001151699">
    <property type="component" value="Chromosome C"/>
</dbReference>
<gene>
    <name evidence="2" type="primary">Ets65A_2</name>
    <name evidence="2" type="ORF">Bhyg_15327</name>
</gene>
<organism evidence="2 3">
    <name type="scientific">Pseudolycoriella hygida</name>
    <dbReference type="NCBI Taxonomy" id="35572"/>
    <lineage>
        <taxon>Eukaryota</taxon>
        <taxon>Metazoa</taxon>
        <taxon>Ecdysozoa</taxon>
        <taxon>Arthropoda</taxon>
        <taxon>Hexapoda</taxon>
        <taxon>Insecta</taxon>
        <taxon>Pterygota</taxon>
        <taxon>Neoptera</taxon>
        <taxon>Endopterygota</taxon>
        <taxon>Diptera</taxon>
        <taxon>Nematocera</taxon>
        <taxon>Sciaroidea</taxon>
        <taxon>Sciaridae</taxon>
        <taxon>Pseudolycoriella</taxon>
    </lineage>
</organism>
<sequence length="188" mass="20492">MRLKWTGDYTMYESSCSYQTALDLKRTSPIAQVKSEECFGIAQCSPDWATYRFHQSTFEQLKQSVEKAKAVLQDRSGFLGSSAFSDIYSTPRLAEPLENVSSFTGSGGIIGLTSGSTTISGNINASSVVTQRHRIETLKTISTSTASVTQSSEVSSYDSRHRQEKSHGSSTTANSMNNALRSVKCEGE</sequence>
<name>A0A9Q0RYC4_9DIPT</name>
<dbReference type="AlphaFoldDB" id="A0A9Q0RYC4"/>
<feature type="compositionally biased region" description="Basic and acidic residues" evidence="1">
    <location>
        <begin position="158"/>
        <end position="167"/>
    </location>
</feature>
<feature type="region of interest" description="Disordered" evidence="1">
    <location>
        <begin position="149"/>
        <end position="188"/>
    </location>
</feature>
<evidence type="ECO:0000313" key="3">
    <source>
        <dbReference type="Proteomes" id="UP001151699"/>
    </source>
</evidence>
<comment type="caution">
    <text evidence="2">The sequence shown here is derived from an EMBL/GenBank/DDBJ whole genome shotgun (WGS) entry which is preliminary data.</text>
</comment>
<proteinExistence type="predicted"/>
<accession>A0A9Q0RYC4</accession>
<keyword evidence="3" id="KW-1185">Reference proteome</keyword>
<feature type="compositionally biased region" description="Polar residues" evidence="1">
    <location>
        <begin position="168"/>
        <end position="180"/>
    </location>
</feature>
<evidence type="ECO:0000313" key="2">
    <source>
        <dbReference type="EMBL" id="KAJ6636733.1"/>
    </source>
</evidence>
<dbReference type="GO" id="GO:0003677">
    <property type="term" value="F:DNA binding"/>
    <property type="evidence" value="ECO:0007669"/>
    <property type="project" value="UniProtKB-KW"/>
</dbReference>
<keyword evidence="2" id="KW-0238">DNA-binding</keyword>